<dbReference type="EMBL" id="JABFUD020000010">
    <property type="protein sequence ID" value="KAI5074700.1"/>
    <property type="molecule type" value="Genomic_DNA"/>
</dbReference>
<protein>
    <submittedName>
        <fullName evidence="2">Uncharacterized protein</fullName>
    </submittedName>
</protein>
<sequence>MIPWQVNLPSILHLRMAHMVSFVSTSMAQVLTPTFSSCVGGTLVVCVAPPNNNFLPFLSRMTL</sequence>
<keyword evidence="1" id="KW-0732">Signal</keyword>
<evidence type="ECO:0000313" key="2">
    <source>
        <dbReference type="EMBL" id="KAI5074700.1"/>
    </source>
</evidence>
<comment type="caution">
    <text evidence="2">The sequence shown here is derived from an EMBL/GenBank/DDBJ whole genome shotgun (WGS) entry which is preliminary data.</text>
</comment>
<reference evidence="2" key="1">
    <citation type="submission" date="2021-01" db="EMBL/GenBank/DDBJ databases">
        <title>Adiantum capillus-veneris genome.</title>
        <authorList>
            <person name="Fang Y."/>
            <person name="Liao Q."/>
        </authorList>
    </citation>
    <scope>NUCLEOTIDE SEQUENCE</scope>
    <source>
        <strain evidence="2">H3</strain>
        <tissue evidence="2">Leaf</tissue>
    </source>
</reference>
<keyword evidence="3" id="KW-1185">Reference proteome</keyword>
<accession>A0A9D4UUY8</accession>
<evidence type="ECO:0000313" key="3">
    <source>
        <dbReference type="Proteomes" id="UP000886520"/>
    </source>
</evidence>
<evidence type="ECO:0000256" key="1">
    <source>
        <dbReference type="SAM" id="SignalP"/>
    </source>
</evidence>
<dbReference type="AlphaFoldDB" id="A0A9D4UUY8"/>
<dbReference type="Proteomes" id="UP000886520">
    <property type="component" value="Chromosome 10"/>
</dbReference>
<gene>
    <name evidence="2" type="ORF">GOP47_0010661</name>
</gene>
<organism evidence="2 3">
    <name type="scientific">Adiantum capillus-veneris</name>
    <name type="common">Maidenhair fern</name>
    <dbReference type="NCBI Taxonomy" id="13818"/>
    <lineage>
        <taxon>Eukaryota</taxon>
        <taxon>Viridiplantae</taxon>
        <taxon>Streptophyta</taxon>
        <taxon>Embryophyta</taxon>
        <taxon>Tracheophyta</taxon>
        <taxon>Polypodiopsida</taxon>
        <taxon>Polypodiidae</taxon>
        <taxon>Polypodiales</taxon>
        <taxon>Pteridineae</taxon>
        <taxon>Pteridaceae</taxon>
        <taxon>Vittarioideae</taxon>
        <taxon>Adiantum</taxon>
    </lineage>
</organism>
<feature type="signal peptide" evidence="1">
    <location>
        <begin position="1"/>
        <end position="28"/>
    </location>
</feature>
<proteinExistence type="predicted"/>
<feature type="chain" id="PRO_5038584096" evidence="1">
    <location>
        <begin position="29"/>
        <end position="63"/>
    </location>
</feature>
<name>A0A9D4UUY8_ADICA</name>